<dbReference type="AlphaFoldDB" id="A0A066V3P6"/>
<dbReference type="RefSeq" id="XP_013239945.1">
    <property type="nucleotide sequence ID" value="XM_013384491.1"/>
</dbReference>
<evidence type="ECO:0000313" key="2">
    <source>
        <dbReference type="Proteomes" id="UP000027361"/>
    </source>
</evidence>
<proteinExistence type="predicted"/>
<reference evidence="1 2" key="1">
    <citation type="submission" date="2014-05" db="EMBL/GenBank/DDBJ databases">
        <title>Draft genome sequence of a rare smut relative, Tilletiaria anomala UBC 951.</title>
        <authorList>
            <consortium name="DOE Joint Genome Institute"/>
            <person name="Toome M."/>
            <person name="Kuo A."/>
            <person name="Henrissat B."/>
            <person name="Lipzen A."/>
            <person name="Tritt A."/>
            <person name="Yoshinaga Y."/>
            <person name="Zane M."/>
            <person name="Barry K."/>
            <person name="Grigoriev I.V."/>
            <person name="Spatafora J.W."/>
            <person name="Aimea M.C."/>
        </authorList>
    </citation>
    <scope>NUCLEOTIDE SEQUENCE [LARGE SCALE GENOMIC DNA]</scope>
    <source>
        <strain evidence="1 2">UBC 951</strain>
    </source>
</reference>
<dbReference type="GeneID" id="25267660"/>
<dbReference type="Proteomes" id="UP000027361">
    <property type="component" value="Unassembled WGS sequence"/>
</dbReference>
<comment type="caution">
    <text evidence="1">The sequence shown here is derived from an EMBL/GenBank/DDBJ whole genome shotgun (WGS) entry which is preliminary data.</text>
</comment>
<keyword evidence="2" id="KW-1185">Reference proteome</keyword>
<dbReference type="EMBL" id="JMSN01000182">
    <property type="protein sequence ID" value="KDN36096.1"/>
    <property type="molecule type" value="Genomic_DNA"/>
</dbReference>
<dbReference type="InParanoid" id="A0A066V3P6"/>
<gene>
    <name evidence="1" type="ORF">K437DRAFT_62916</name>
</gene>
<protein>
    <submittedName>
        <fullName evidence="1">Uncharacterized protein</fullName>
    </submittedName>
</protein>
<dbReference type="HOGENOM" id="CLU_2591457_0_0_1"/>
<organism evidence="1 2">
    <name type="scientific">Tilletiaria anomala (strain ATCC 24038 / CBS 436.72 / UBC 951)</name>
    <dbReference type="NCBI Taxonomy" id="1037660"/>
    <lineage>
        <taxon>Eukaryota</taxon>
        <taxon>Fungi</taxon>
        <taxon>Dikarya</taxon>
        <taxon>Basidiomycota</taxon>
        <taxon>Ustilaginomycotina</taxon>
        <taxon>Exobasidiomycetes</taxon>
        <taxon>Georgefischeriales</taxon>
        <taxon>Tilletiariaceae</taxon>
        <taxon>Tilletiaria</taxon>
    </lineage>
</organism>
<evidence type="ECO:0000313" key="1">
    <source>
        <dbReference type="EMBL" id="KDN36096.1"/>
    </source>
</evidence>
<name>A0A066V3P6_TILAU</name>
<accession>A0A066V3P6</accession>
<sequence>MSLRVTLTPLFATCCRPTFLCRGSGRSGFCFVMNERGIVGWCAWVMVAVAVLRCVCKWGEVRVGALSMPACLLVCLPACV</sequence>